<feature type="domain" description="Lipid/polyisoprenoid-binding YceI-like" evidence="2">
    <location>
        <begin position="21"/>
        <end position="185"/>
    </location>
</feature>
<dbReference type="RefSeq" id="WP_244784211.1">
    <property type="nucleotide sequence ID" value="NZ_CP091508.1"/>
</dbReference>
<gene>
    <name evidence="3" type="ORF">LVJ83_09160</name>
</gene>
<dbReference type="Gene3D" id="2.40.128.110">
    <property type="entry name" value="Lipid/polyisoprenoid-binding, YceI-like"/>
    <property type="match status" value="1"/>
</dbReference>
<keyword evidence="1" id="KW-0732">Signal</keyword>
<name>A0ABY4DT06_9NEIS</name>
<proteinExistence type="predicted"/>
<dbReference type="SUPFAM" id="SSF101874">
    <property type="entry name" value="YceI-like"/>
    <property type="match status" value="1"/>
</dbReference>
<dbReference type="PANTHER" id="PTHR34406">
    <property type="entry name" value="PROTEIN YCEI"/>
    <property type="match status" value="1"/>
</dbReference>
<keyword evidence="4" id="KW-1185">Reference proteome</keyword>
<dbReference type="InterPro" id="IPR036761">
    <property type="entry name" value="TTHA0802/YceI-like_sf"/>
</dbReference>
<feature type="signal peptide" evidence="1">
    <location>
        <begin position="1"/>
        <end position="19"/>
    </location>
</feature>
<evidence type="ECO:0000313" key="4">
    <source>
        <dbReference type="Proteomes" id="UP000829817"/>
    </source>
</evidence>
<protein>
    <submittedName>
        <fullName evidence="3">YceI family protein</fullName>
    </submittedName>
</protein>
<sequence length="187" mass="20072">MKKTLFAALLAVAAAGVSAAEYKIDSNHANARFAIDHFGTTTNTGGFYGLNGIVRFDPQAKTGSISVTIPVSSLNTGISGFDNHLKSADLFNAAQYPDIRFQSTQWHFSGNKVSSVDGLLTLLGQTHPVTLTATKFNCYQSPMLKAEVCGGDFETTIDRTQWGMNFGVAQGMSKNVKLNIQVEASKI</sequence>
<reference evidence="3 4" key="1">
    <citation type="journal article" date="2022" name="Res Sq">
        <title>Evolution of multicellular longitudinally dividing oral cavity symbionts (Neisseriaceae).</title>
        <authorList>
            <person name="Nyongesa S."/>
            <person name="Weber P."/>
            <person name="Bernet E."/>
            <person name="Pullido F."/>
            <person name="Nieckarz M."/>
            <person name="Delaby M."/>
            <person name="Nieves C."/>
            <person name="Viehboeck T."/>
            <person name="Krause N."/>
            <person name="Rivera-Millot A."/>
            <person name="Nakamura A."/>
            <person name="Vischer N."/>
            <person name="VanNieuwenhze M."/>
            <person name="Brun Y."/>
            <person name="Cava F."/>
            <person name="Bulgheresi S."/>
            <person name="Veyrier F."/>
        </authorList>
    </citation>
    <scope>NUCLEOTIDE SEQUENCE [LARGE SCALE GENOMIC DNA]</scope>
    <source>
        <strain evidence="3 4">CCUG 63373m</strain>
    </source>
</reference>
<feature type="chain" id="PRO_5045110329" evidence="1">
    <location>
        <begin position="20"/>
        <end position="187"/>
    </location>
</feature>
<dbReference type="EMBL" id="CP091508">
    <property type="protein sequence ID" value="UOO81144.1"/>
    <property type="molecule type" value="Genomic_DNA"/>
</dbReference>
<accession>A0ABY4DT06</accession>
<evidence type="ECO:0000256" key="1">
    <source>
        <dbReference type="SAM" id="SignalP"/>
    </source>
</evidence>
<dbReference type="Proteomes" id="UP000829817">
    <property type="component" value="Chromosome"/>
</dbReference>
<organism evidence="3 4">
    <name type="scientific">Uruburuella testudinis</name>
    <dbReference type="NCBI Taxonomy" id="1282863"/>
    <lineage>
        <taxon>Bacteria</taxon>
        <taxon>Pseudomonadati</taxon>
        <taxon>Pseudomonadota</taxon>
        <taxon>Betaproteobacteria</taxon>
        <taxon>Neisseriales</taxon>
        <taxon>Neisseriaceae</taxon>
        <taxon>Uruburuella</taxon>
    </lineage>
</organism>
<dbReference type="SMART" id="SM00867">
    <property type="entry name" value="YceI"/>
    <property type="match status" value="1"/>
</dbReference>
<evidence type="ECO:0000259" key="2">
    <source>
        <dbReference type="SMART" id="SM00867"/>
    </source>
</evidence>
<dbReference type="Pfam" id="PF04264">
    <property type="entry name" value="YceI"/>
    <property type="match status" value="1"/>
</dbReference>
<evidence type="ECO:0000313" key="3">
    <source>
        <dbReference type="EMBL" id="UOO81144.1"/>
    </source>
</evidence>
<dbReference type="InterPro" id="IPR007372">
    <property type="entry name" value="Lipid/polyisoprenoid-bd_YceI"/>
</dbReference>
<dbReference type="PANTHER" id="PTHR34406:SF2">
    <property type="entry name" value="PERIPLASMIC PROTEIN"/>
    <property type="match status" value="1"/>
</dbReference>